<dbReference type="AlphaFoldDB" id="A0A085JHS6"/>
<name>A0A085JHS6_9GAMM</name>
<sequence length="84" mass="9505">MNSVCIHCQTPLSEKENEFVCLQCQRHYLKQPCCPVCHQALEVLKACGAVDYFCPQDGLQSRSTVLYQAGAEKICHDQQMKRGD</sequence>
<comment type="caution">
    <text evidence="1">The sequence shown here is derived from an EMBL/GenBank/DDBJ whole genome shotgun (WGS) entry which is preliminary data.</text>
</comment>
<evidence type="ECO:0000313" key="1">
    <source>
        <dbReference type="EMBL" id="KFD20022.1"/>
    </source>
</evidence>
<keyword evidence="2" id="KW-1185">Reference proteome</keyword>
<protein>
    <recommendedName>
        <fullName evidence="3">YfgJ family protein</fullName>
    </recommendedName>
</protein>
<dbReference type="eggNOG" id="COG1198">
    <property type="taxonomic scope" value="Bacteria"/>
</dbReference>
<accession>A0A085JHS6</accession>
<evidence type="ECO:0000313" key="2">
    <source>
        <dbReference type="Proteomes" id="UP000028602"/>
    </source>
</evidence>
<dbReference type="Gene3D" id="2.10.290.10">
    <property type="entry name" value="YfgJ-like"/>
    <property type="match status" value="1"/>
</dbReference>
<reference evidence="1 2" key="1">
    <citation type="submission" date="2014-05" db="EMBL/GenBank/DDBJ databases">
        <title>ATOL: Assembling a taxonomically balanced genome-scale reconstruction of the evolutionary history of the Enterobacteriaceae.</title>
        <authorList>
            <person name="Plunkett G.III."/>
            <person name="Neeno-Eckwall E.C."/>
            <person name="Glasner J.D."/>
            <person name="Perna N.T."/>
        </authorList>
    </citation>
    <scope>NUCLEOTIDE SEQUENCE [LARGE SCALE GENOMIC DNA]</scope>
    <source>
        <strain evidence="1 2">ATCC 33301</strain>
    </source>
</reference>
<dbReference type="Pfam" id="PF07191">
    <property type="entry name" value="Zn_ribbon_6"/>
    <property type="match status" value="1"/>
</dbReference>
<proteinExistence type="predicted"/>
<dbReference type="InterPro" id="IPR029037">
    <property type="entry name" value="DUF1407/YfgJ-like_sf"/>
</dbReference>
<gene>
    <name evidence="1" type="ORF">GTPT_1469</name>
</gene>
<dbReference type="EMBL" id="JMPR01000027">
    <property type="protein sequence ID" value="KFD20022.1"/>
    <property type="molecule type" value="Genomic_DNA"/>
</dbReference>
<dbReference type="OrthoDB" id="5405751at2"/>
<organism evidence="1 2">
    <name type="scientific">Tatumella ptyseos ATCC 33301</name>
    <dbReference type="NCBI Taxonomy" id="1005995"/>
    <lineage>
        <taxon>Bacteria</taxon>
        <taxon>Pseudomonadati</taxon>
        <taxon>Pseudomonadota</taxon>
        <taxon>Gammaproteobacteria</taxon>
        <taxon>Enterobacterales</taxon>
        <taxon>Erwiniaceae</taxon>
        <taxon>Tatumella</taxon>
    </lineage>
</organism>
<evidence type="ECO:0008006" key="3">
    <source>
        <dbReference type="Google" id="ProtNLM"/>
    </source>
</evidence>
<dbReference type="InterPro" id="IPR010807">
    <property type="entry name" value="YfgJ-like"/>
</dbReference>
<dbReference type="SUPFAM" id="SSF161187">
    <property type="entry name" value="YfgJ-like"/>
    <property type="match status" value="1"/>
</dbReference>
<dbReference type="Proteomes" id="UP000028602">
    <property type="component" value="Unassembled WGS sequence"/>
</dbReference>